<reference evidence="5 6" key="1">
    <citation type="submission" date="2019-08" db="EMBL/GenBank/DDBJ databases">
        <title>Pedobacter sp. nov., isolated from Han river, South Korea.</title>
        <authorList>
            <person name="Lee D.-H."/>
            <person name="Kim Y.-S."/>
            <person name="Hwang E.-M."/>
            <person name="Le Tran T.C."/>
            <person name="Cha C.-J."/>
        </authorList>
    </citation>
    <scope>NUCLEOTIDE SEQUENCE [LARGE SCALE GENOMIC DNA]</scope>
    <source>
        <strain evidence="5 6">CJ43</strain>
    </source>
</reference>
<evidence type="ECO:0000259" key="4">
    <source>
        <dbReference type="PROSITE" id="PS50932"/>
    </source>
</evidence>
<dbReference type="InterPro" id="IPR028082">
    <property type="entry name" value="Peripla_BP_I"/>
</dbReference>
<dbReference type="EMBL" id="CP043329">
    <property type="protein sequence ID" value="QEK51263.1"/>
    <property type="molecule type" value="Genomic_DNA"/>
</dbReference>
<keyword evidence="6" id="KW-1185">Reference proteome</keyword>
<gene>
    <name evidence="5" type="ORF">FYC62_05945</name>
</gene>
<dbReference type="Gene3D" id="1.10.260.40">
    <property type="entry name" value="lambda repressor-like DNA-binding domains"/>
    <property type="match status" value="1"/>
</dbReference>
<dbReference type="SMART" id="SM00354">
    <property type="entry name" value="HTH_LACI"/>
    <property type="match status" value="1"/>
</dbReference>
<dbReference type="CDD" id="cd06267">
    <property type="entry name" value="PBP1_LacI_sugar_binding-like"/>
    <property type="match status" value="1"/>
</dbReference>
<dbReference type="GO" id="GO:0003700">
    <property type="term" value="F:DNA-binding transcription factor activity"/>
    <property type="evidence" value="ECO:0007669"/>
    <property type="project" value="TreeGrafter"/>
</dbReference>
<dbReference type="Proteomes" id="UP000323653">
    <property type="component" value="Chromosome"/>
</dbReference>
<accession>A0A5C0VHG3</accession>
<dbReference type="InterPro" id="IPR001761">
    <property type="entry name" value="Peripla_BP/Lac1_sug-bd_dom"/>
</dbReference>
<dbReference type="PANTHER" id="PTHR30146">
    <property type="entry name" value="LACI-RELATED TRANSCRIPTIONAL REPRESSOR"/>
    <property type="match status" value="1"/>
</dbReference>
<evidence type="ECO:0000313" key="5">
    <source>
        <dbReference type="EMBL" id="QEK51263.1"/>
    </source>
</evidence>
<proteinExistence type="predicted"/>
<organism evidence="5 6">
    <name type="scientific">Pedobacter aquae</name>
    <dbReference type="NCBI Taxonomy" id="2605747"/>
    <lineage>
        <taxon>Bacteria</taxon>
        <taxon>Pseudomonadati</taxon>
        <taxon>Bacteroidota</taxon>
        <taxon>Sphingobacteriia</taxon>
        <taxon>Sphingobacteriales</taxon>
        <taxon>Sphingobacteriaceae</taxon>
        <taxon>Pedobacter</taxon>
    </lineage>
</organism>
<dbReference type="CDD" id="cd01392">
    <property type="entry name" value="HTH_LacI"/>
    <property type="match status" value="1"/>
</dbReference>
<dbReference type="InterPro" id="IPR010982">
    <property type="entry name" value="Lambda_DNA-bd_dom_sf"/>
</dbReference>
<dbReference type="RefSeq" id="WP_149074293.1">
    <property type="nucleotide sequence ID" value="NZ_CP043329.1"/>
</dbReference>
<dbReference type="AlphaFoldDB" id="A0A5C0VHG3"/>
<dbReference type="Pfam" id="PF00356">
    <property type="entry name" value="LacI"/>
    <property type="match status" value="1"/>
</dbReference>
<dbReference type="SUPFAM" id="SSF47413">
    <property type="entry name" value="lambda repressor-like DNA-binding domains"/>
    <property type="match status" value="1"/>
</dbReference>
<keyword evidence="2" id="KW-0238">DNA-binding</keyword>
<dbReference type="GO" id="GO:0000976">
    <property type="term" value="F:transcription cis-regulatory region binding"/>
    <property type="evidence" value="ECO:0007669"/>
    <property type="project" value="TreeGrafter"/>
</dbReference>
<protein>
    <submittedName>
        <fullName evidence="5">LacI family transcriptional regulator</fullName>
    </submittedName>
</protein>
<dbReference type="PROSITE" id="PS50932">
    <property type="entry name" value="HTH_LACI_2"/>
    <property type="match status" value="1"/>
</dbReference>
<evidence type="ECO:0000313" key="6">
    <source>
        <dbReference type="Proteomes" id="UP000323653"/>
    </source>
</evidence>
<name>A0A5C0VHG3_9SPHI</name>
<dbReference type="Pfam" id="PF00532">
    <property type="entry name" value="Peripla_BP_1"/>
    <property type="match status" value="1"/>
</dbReference>
<dbReference type="PANTHER" id="PTHR30146:SF109">
    <property type="entry name" value="HTH-TYPE TRANSCRIPTIONAL REGULATOR GALS"/>
    <property type="match status" value="1"/>
</dbReference>
<dbReference type="KEGG" id="pej:FYC62_05945"/>
<dbReference type="SUPFAM" id="SSF53822">
    <property type="entry name" value="Periplasmic binding protein-like I"/>
    <property type="match status" value="1"/>
</dbReference>
<keyword evidence="1" id="KW-0805">Transcription regulation</keyword>
<dbReference type="InterPro" id="IPR000843">
    <property type="entry name" value="HTH_LacI"/>
</dbReference>
<evidence type="ECO:0000256" key="2">
    <source>
        <dbReference type="ARBA" id="ARBA00023125"/>
    </source>
</evidence>
<sequence length="337" mass="37868">MTKKVTIKDIARELNTNYSTVSRALNDSPKISDATKQNVLKQAKLMGYQPNSFAQKLKKGYSDTIGLIVPRINRVFFSNVIHGVETIAKQHGFNVIICQSNESVKDEEDNVKTLLSNNVAGIIMSISKETQTEDSFQEILNNKIPFVMFDRALNNLVSNQVVNDNFKGAYEVTEHLIKQGYQKIIHFSGPLYINIYQDRLKGYKKALADYQIAFNPSFVIENTLTKDKGIAAVEELLKQKVDFDAIFASGDYSALGAILRLRQQHILVPEQVGVAGFANEPFTELLDITSVEQFSTEMGKSAASLLVEKIQHKEVSDQHQNIEILPQLIIRKSTQKL</sequence>
<evidence type="ECO:0000256" key="3">
    <source>
        <dbReference type="ARBA" id="ARBA00023163"/>
    </source>
</evidence>
<keyword evidence="3" id="KW-0804">Transcription</keyword>
<dbReference type="Gene3D" id="3.40.50.2300">
    <property type="match status" value="2"/>
</dbReference>
<feature type="domain" description="HTH lacI-type" evidence="4">
    <location>
        <begin position="5"/>
        <end position="59"/>
    </location>
</feature>
<evidence type="ECO:0000256" key="1">
    <source>
        <dbReference type="ARBA" id="ARBA00023015"/>
    </source>
</evidence>